<proteinExistence type="predicted"/>
<dbReference type="Proteomes" id="UP000298663">
    <property type="component" value="Unassembled WGS sequence"/>
</dbReference>
<gene>
    <name evidence="1" type="ORF">L596_016393</name>
</gene>
<reference evidence="1 2" key="1">
    <citation type="journal article" date="2015" name="Genome Biol.">
        <title>Comparative genomics of Steinernema reveals deeply conserved gene regulatory networks.</title>
        <authorList>
            <person name="Dillman A.R."/>
            <person name="Macchietto M."/>
            <person name="Porter C.F."/>
            <person name="Rogers A."/>
            <person name="Williams B."/>
            <person name="Antoshechkin I."/>
            <person name="Lee M.M."/>
            <person name="Goodwin Z."/>
            <person name="Lu X."/>
            <person name="Lewis E.E."/>
            <person name="Goodrich-Blair H."/>
            <person name="Stock S.P."/>
            <person name="Adams B.J."/>
            <person name="Sternberg P.W."/>
            <person name="Mortazavi A."/>
        </authorList>
    </citation>
    <scope>NUCLEOTIDE SEQUENCE [LARGE SCALE GENOMIC DNA]</scope>
    <source>
        <strain evidence="1 2">ALL</strain>
    </source>
</reference>
<organism evidence="1 2">
    <name type="scientific">Steinernema carpocapsae</name>
    <name type="common">Entomopathogenic nematode</name>
    <dbReference type="NCBI Taxonomy" id="34508"/>
    <lineage>
        <taxon>Eukaryota</taxon>
        <taxon>Metazoa</taxon>
        <taxon>Ecdysozoa</taxon>
        <taxon>Nematoda</taxon>
        <taxon>Chromadorea</taxon>
        <taxon>Rhabditida</taxon>
        <taxon>Tylenchina</taxon>
        <taxon>Panagrolaimomorpha</taxon>
        <taxon>Strongyloidoidea</taxon>
        <taxon>Steinernematidae</taxon>
        <taxon>Steinernema</taxon>
    </lineage>
</organism>
<evidence type="ECO:0000313" key="1">
    <source>
        <dbReference type="EMBL" id="TKR82710.1"/>
    </source>
</evidence>
<evidence type="ECO:0000313" key="2">
    <source>
        <dbReference type="Proteomes" id="UP000298663"/>
    </source>
</evidence>
<keyword evidence="2" id="KW-1185">Reference proteome</keyword>
<accession>A0A4U5NIU1</accession>
<protein>
    <submittedName>
        <fullName evidence="1">Uncharacterized protein</fullName>
    </submittedName>
</protein>
<name>A0A4U5NIU1_STECR</name>
<dbReference type="AlphaFoldDB" id="A0A4U5NIU1"/>
<dbReference type="EMBL" id="AZBU02000004">
    <property type="protein sequence ID" value="TKR82710.1"/>
    <property type="molecule type" value="Genomic_DNA"/>
</dbReference>
<reference evidence="1 2" key="2">
    <citation type="journal article" date="2019" name="G3 (Bethesda)">
        <title>Hybrid Assembly of the Genome of the Entomopathogenic Nematode Steinernema carpocapsae Identifies the X-Chromosome.</title>
        <authorList>
            <person name="Serra L."/>
            <person name="Macchietto M."/>
            <person name="Macias-Munoz A."/>
            <person name="McGill C.J."/>
            <person name="Rodriguez I.M."/>
            <person name="Rodriguez B."/>
            <person name="Murad R."/>
            <person name="Mortazavi A."/>
        </authorList>
    </citation>
    <scope>NUCLEOTIDE SEQUENCE [LARGE SCALE GENOMIC DNA]</scope>
    <source>
        <strain evidence="1 2">ALL</strain>
    </source>
</reference>
<comment type="caution">
    <text evidence="1">The sequence shown here is derived from an EMBL/GenBank/DDBJ whole genome shotgun (WGS) entry which is preliminary data.</text>
</comment>
<sequence length="225" mass="25503">MRINSNKFSTLHEPWEKAKFSSFLLEQSCVCRSLRFSHLIAVRFSASTAMASERRAAINEAKGPPNLRRSVRLNFAYPVNEAAVQKMKHSASPARTRNSYRSATSGGLAKQLSKNFCQFRLVSTTLEGRPLCRRLADGSGLLWENLRVEGEKLRPSGLHNTVLALTEGCMTTIAQESKQHQHRNSTISWLMRYWLMTEQTEERDSYVSELCQSDEVQISCSATLR</sequence>